<dbReference type="EC" id="2.7.13.3" evidence="2"/>
<evidence type="ECO:0000256" key="8">
    <source>
        <dbReference type="ARBA" id="ARBA00023012"/>
    </source>
</evidence>
<evidence type="ECO:0000256" key="7">
    <source>
        <dbReference type="ARBA" id="ARBA00022840"/>
    </source>
</evidence>
<dbReference type="PRINTS" id="PR00344">
    <property type="entry name" value="BCTRLSENSOR"/>
</dbReference>
<comment type="subunit">
    <text evidence="9">At low DSF concentrations, interacts with RpfF.</text>
</comment>
<evidence type="ECO:0000259" key="12">
    <source>
        <dbReference type="PROSITE" id="PS50112"/>
    </source>
</evidence>
<dbReference type="GO" id="GO:0005524">
    <property type="term" value="F:ATP binding"/>
    <property type="evidence" value="ECO:0007669"/>
    <property type="project" value="UniProtKB-KW"/>
</dbReference>
<dbReference type="InterPro" id="IPR036890">
    <property type="entry name" value="HATPase_C_sf"/>
</dbReference>
<dbReference type="InterPro" id="IPR000700">
    <property type="entry name" value="PAS-assoc_C"/>
</dbReference>
<dbReference type="PROSITE" id="PS50109">
    <property type="entry name" value="HIS_KIN"/>
    <property type="match status" value="1"/>
</dbReference>
<dbReference type="RefSeq" id="WP_063204518.1">
    <property type="nucleotide sequence ID" value="NZ_LUKD01000001.1"/>
</dbReference>
<comment type="caution">
    <text evidence="14">The sequence shown here is derived from an EMBL/GenBank/DDBJ whole genome shotgun (WGS) entry which is preliminary data.</text>
</comment>
<dbReference type="CDD" id="cd00082">
    <property type="entry name" value="HisKA"/>
    <property type="match status" value="1"/>
</dbReference>
<dbReference type="Pfam" id="PF02518">
    <property type="entry name" value="HATPase_c"/>
    <property type="match status" value="1"/>
</dbReference>
<evidence type="ECO:0000259" key="11">
    <source>
        <dbReference type="PROSITE" id="PS50109"/>
    </source>
</evidence>
<dbReference type="PROSITE" id="PS50112">
    <property type="entry name" value="PAS"/>
    <property type="match status" value="1"/>
</dbReference>
<evidence type="ECO:0000256" key="1">
    <source>
        <dbReference type="ARBA" id="ARBA00000085"/>
    </source>
</evidence>
<evidence type="ECO:0000256" key="3">
    <source>
        <dbReference type="ARBA" id="ARBA00022553"/>
    </source>
</evidence>
<dbReference type="InterPro" id="IPR003594">
    <property type="entry name" value="HATPase_dom"/>
</dbReference>
<dbReference type="PROSITE" id="PS50113">
    <property type="entry name" value="PAC"/>
    <property type="match status" value="2"/>
</dbReference>
<evidence type="ECO:0000259" key="13">
    <source>
        <dbReference type="PROSITE" id="PS50113"/>
    </source>
</evidence>
<dbReference type="Proteomes" id="UP000075799">
    <property type="component" value="Unassembled WGS sequence"/>
</dbReference>
<keyword evidence="8" id="KW-0902">Two-component regulatory system</keyword>
<evidence type="ECO:0000256" key="2">
    <source>
        <dbReference type="ARBA" id="ARBA00012438"/>
    </source>
</evidence>
<dbReference type="InterPro" id="IPR005467">
    <property type="entry name" value="His_kinase_dom"/>
</dbReference>
<dbReference type="InterPro" id="IPR004358">
    <property type="entry name" value="Sig_transdc_His_kin-like_C"/>
</dbReference>
<keyword evidence="4" id="KW-0808">Transferase</keyword>
<evidence type="ECO:0000256" key="10">
    <source>
        <dbReference type="ARBA" id="ARBA00068150"/>
    </source>
</evidence>
<evidence type="ECO:0000256" key="4">
    <source>
        <dbReference type="ARBA" id="ARBA00022679"/>
    </source>
</evidence>
<protein>
    <recommendedName>
        <fullName evidence="10">Sensory/regulatory protein RpfC</fullName>
        <ecNumber evidence="2">2.7.13.3</ecNumber>
    </recommendedName>
</protein>
<evidence type="ECO:0000313" key="14">
    <source>
        <dbReference type="EMBL" id="KYG67814.1"/>
    </source>
</evidence>
<feature type="domain" description="PAS" evidence="12">
    <location>
        <begin position="242"/>
        <end position="312"/>
    </location>
</feature>
<keyword evidence="3" id="KW-0597">Phosphoprotein</keyword>
<dbReference type="Pfam" id="PF00512">
    <property type="entry name" value="HisKA"/>
    <property type="match status" value="1"/>
</dbReference>
<feature type="domain" description="PAC" evidence="13">
    <location>
        <begin position="315"/>
        <end position="367"/>
    </location>
</feature>
<gene>
    <name evidence="14" type="ORF">AZI87_00590</name>
</gene>
<dbReference type="InterPro" id="IPR003661">
    <property type="entry name" value="HisK_dim/P_dom"/>
</dbReference>
<feature type="domain" description="Histidine kinase" evidence="11">
    <location>
        <begin position="385"/>
        <end position="604"/>
    </location>
</feature>
<dbReference type="PANTHER" id="PTHR45339:SF1">
    <property type="entry name" value="HYBRID SIGNAL TRANSDUCTION HISTIDINE KINASE J"/>
    <property type="match status" value="1"/>
</dbReference>
<dbReference type="SMART" id="SM00388">
    <property type="entry name" value="HisKA"/>
    <property type="match status" value="1"/>
</dbReference>
<dbReference type="FunFam" id="1.10.287.130:FF:000002">
    <property type="entry name" value="Two-component osmosensing histidine kinase"/>
    <property type="match status" value="1"/>
</dbReference>
<dbReference type="SMART" id="SM00091">
    <property type="entry name" value="PAS"/>
    <property type="match status" value="3"/>
</dbReference>
<keyword evidence="5" id="KW-0547">Nucleotide-binding</keyword>
<evidence type="ECO:0000256" key="9">
    <source>
        <dbReference type="ARBA" id="ARBA00064003"/>
    </source>
</evidence>
<reference evidence="14 15" key="1">
    <citation type="submission" date="2016-03" db="EMBL/GenBank/DDBJ databases">
        <authorList>
            <person name="Ploux O."/>
        </authorList>
    </citation>
    <scope>NUCLEOTIDE SEQUENCE [LARGE SCALE GENOMIC DNA]</scope>
    <source>
        <strain evidence="14 15">EC13</strain>
    </source>
</reference>
<dbReference type="OrthoDB" id="5288098at2"/>
<dbReference type="Pfam" id="PF08448">
    <property type="entry name" value="PAS_4"/>
    <property type="match status" value="1"/>
</dbReference>
<dbReference type="SUPFAM" id="SSF47384">
    <property type="entry name" value="Homodimeric domain of signal transducing histidine kinase"/>
    <property type="match status" value="1"/>
</dbReference>
<evidence type="ECO:0000256" key="5">
    <source>
        <dbReference type="ARBA" id="ARBA00022741"/>
    </source>
</evidence>
<dbReference type="GO" id="GO:0000155">
    <property type="term" value="F:phosphorelay sensor kinase activity"/>
    <property type="evidence" value="ECO:0007669"/>
    <property type="project" value="InterPro"/>
</dbReference>
<name>A0A161PCM5_BDEBC</name>
<dbReference type="InterPro" id="IPR036097">
    <property type="entry name" value="HisK_dim/P_sf"/>
</dbReference>
<dbReference type="Gene3D" id="3.30.450.20">
    <property type="entry name" value="PAS domain"/>
    <property type="match status" value="3"/>
</dbReference>
<keyword evidence="6 14" id="KW-0418">Kinase</keyword>
<accession>A0A161PCM5</accession>
<dbReference type="CDD" id="cd16922">
    <property type="entry name" value="HATPase_EvgS-ArcB-TorS-like"/>
    <property type="match status" value="1"/>
</dbReference>
<dbReference type="EMBL" id="LUKD01000001">
    <property type="protein sequence ID" value="KYG67814.1"/>
    <property type="molecule type" value="Genomic_DNA"/>
</dbReference>
<dbReference type="Gene3D" id="3.30.565.10">
    <property type="entry name" value="Histidine kinase-like ATPase, C-terminal domain"/>
    <property type="match status" value="1"/>
</dbReference>
<dbReference type="NCBIfam" id="TIGR00229">
    <property type="entry name" value="sensory_box"/>
    <property type="match status" value="3"/>
</dbReference>
<evidence type="ECO:0000313" key="15">
    <source>
        <dbReference type="Proteomes" id="UP000075799"/>
    </source>
</evidence>
<keyword evidence="7" id="KW-0067">ATP-binding</keyword>
<evidence type="ECO:0000256" key="6">
    <source>
        <dbReference type="ARBA" id="ARBA00022777"/>
    </source>
</evidence>
<organism evidence="14 15">
    <name type="scientific">Bdellovibrio bacteriovorus</name>
    <dbReference type="NCBI Taxonomy" id="959"/>
    <lineage>
        <taxon>Bacteria</taxon>
        <taxon>Pseudomonadati</taxon>
        <taxon>Bdellovibrionota</taxon>
        <taxon>Bdellovibrionia</taxon>
        <taxon>Bdellovibrionales</taxon>
        <taxon>Pseudobdellovibrionaceae</taxon>
        <taxon>Bdellovibrio</taxon>
    </lineage>
</organism>
<dbReference type="SUPFAM" id="SSF55785">
    <property type="entry name" value="PYP-like sensor domain (PAS domain)"/>
    <property type="match status" value="3"/>
</dbReference>
<dbReference type="SUPFAM" id="SSF55874">
    <property type="entry name" value="ATPase domain of HSP90 chaperone/DNA topoisomerase II/histidine kinase"/>
    <property type="match status" value="1"/>
</dbReference>
<dbReference type="SMART" id="SM00387">
    <property type="entry name" value="HATPase_c"/>
    <property type="match status" value="1"/>
</dbReference>
<dbReference type="InterPro" id="IPR013656">
    <property type="entry name" value="PAS_4"/>
</dbReference>
<dbReference type="AlphaFoldDB" id="A0A161PCM5"/>
<dbReference type="Gene3D" id="1.10.287.130">
    <property type="match status" value="1"/>
</dbReference>
<dbReference type="CDD" id="cd00130">
    <property type="entry name" value="PAS"/>
    <property type="match status" value="2"/>
</dbReference>
<comment type="catalytic activity">
    <reaction evidence="1">
        <text>ATP + protein L-histidine = ADP + protein N-phospho-L-histidine.</text>
        <dbReference type="EC" id="2.7.13.3"/>
    </reaction>
</comment>
<dbReference type="Pfam" id="PF13426">
    <property type="entry name" value="PAS_9"/>
    <property type="match status" value="2"/>
</dbReference>
<dbReference type="InterPro" id="IPR035965">
    <property type="entry name" value="PAS-like_dom_sf"/>
</dbReference>
<feature type="domain" description="PAC" evidence="13">
    <location>
        <begin position="190"/>
        <end position="241"/>
    </location>
</feature>
<dbReference type="InterPro" id="IPR000014">
    <property type="entry name" value="PAS"/>
</dbReference>
<proteinExistence type="predicted"/>
<dbReference type="FunFam" id="3.30.565.10:FF:000010">
    <property type="entry name" value="Sensor histidine kinase RcsC"/>
    <property type="match status" value="1"/>
</dbReference>
<dbReference type="PANTHER" id="PTHR45339">
    <property type="entry name" value="HYBRID SIGNAL TRANSDUCTION HISTIDINE KINASE J"/>
    <property type="match status" value="1"/>
</dbReference>
<sequence length="604" mass="68448">MDFEDSVFFEISNDMVAVVGMDWVPVKLNSVWAKELGWSNDEIIQLSFKNLIHPDDYISTLEQIGVPHDGQVVRDVRNRYRCKNGSYKYLCWNYKIDLKNRLIYAVVKDITQQKIYDEIYKRANKVAKLGSWSVDLAEEKVHFSQELCDLFEIDPKDISEVEDAMSILPPDARALIEEKYKNLKERGEEYDVETVLATSKGRLFPARIMGAALKENDVIITAFGIVQDITKVKETENILRYQQELLNGLFDSSPSIIYVKDLEGRYILASRQFEILMGKSKDEILGKTDFDLFAERDALRHVRNDHQMIRTRKAEKIEDAILLPDGSEKQYISEKFPLMDAQGSVLALAGVSTDITELHRYQKELLKAKEEAELGTKAKSEFLANMSHEIRTPMNSIMGMAEVLLESPLDEDQRSYVTILSRASESLLGIINDILDFSKIESGQMVLEKVPFPLRETVRKSIELLLIKAQEKKLELRVDIDHDVPDTVTGDAKRLQQVLINLVGNGLKFTDSGSVLLNISLRRQAQPVLEFTVQDTGIGISEDKLATLFTRFYQGDSSITRRFGGTGLGLSISKELVEKMGGQITVESTPGQGSRFIFTIPLNP</sequence>